<keyword evidence="2" id="KW-0812">Transmembrane</keyword>
<evidence type="ECO:0000256" key="2">
    <source>
        <dbReference type="SAM" id="Phobius"/>
    </source>
</evidence>
<sequence length="233" mass="27633">MEILIIYIYNFLTTRKWFIFVFFCLTNTLMFKKYTNEELTEDPFKIIELGASKTTFYKVPNEKVKTNYMQLHVPFIIDKLFHLQNDIEYMSGSIKFVIRPFKDVFMVKEGKKTFIGRFVRSFIDNESYWQVFEKGDKCGFNKNVRWSARVQFTGSIDNLRVVRLIEGNLCNYEIKVVGDILTRKITNKDTIIYKGDKKDEEDESTEEEEDENDDMMQSFKTFKMKLLGGASSR</sequence>
<accession>L7JY04</accession>
<keyword evidence="4" id="KW-1185">Reference proteome</keyword>
<protein>
    <submittedName>
        <fullName evidence="3">Uncharacterized protein</fullName>
    </submittedName>
</protein>
<dbReference type="HOGENOM" id="CLU_1195649_0_0_1"/>
<evidence type="ECO:0000256" key="1">
    <source>
        <dbReference type="SAM" id="MobiDB-lite"/>
    </source>
</evidence>
<name>L7JY04_TRAHO</name>
<feature type="compositionally biased region" description="Acidic residues" evidence="1">
    <location>
        <begin position="199"/>
        <end position="214"/>
    </location>
</feature>
<evidence type="ECO:0000313" key="3">
    <source>
        <dbReference type="EMBL" id="ELQ75941.1"/>
    </source>
</evidence>
<gene>
    <name evidence="3" type="ORF">THOM_1108</name>
</gene>
<dbReference type="AlphaFoldDB" id="L7JY04"/>
<dbReference type="OrthoDB" id="10307184at2759"/>
<dbReference type="EMBL" id="JH993901">
    <property type="protein sequence ID" value="ELQ75941.1"/>
    <property type="molecule type" value="Genomic_DNA"/>
</dbReference>
<feature type="transmembrane region" description="Helical" evidence="2">
    <location>
        <begin position="6"/>
        <end position="25"/>
    </location>
</feature>
<organism evidence="3 4">
    <name type="scientific">Trachipleistophora hominis</name>
    <name type="common">Microsporidian parasite</name>
    <dbReference type="NCBI Taxonomy" id="72359"/>
    <lineage>
        <taxon>Eukaryota</taxon>
        <taxon>Fungi</taxon>
        <taxon>Fungi incertae sedis</taxon>
        <taxon>Microsporidia</taxon>
        <taxon>Pleistophoridae</taxon>
        <taxon>Trachipleistophora</taxon>
    </lineage>
</organism>
<dbReference type="OMA" id="TRKWFIF"/>
<dbReference type="VEuPathDB" id="MicrosporidiaDB:THOM_1108"/>
<dbReference type="Proteomes" id="UP000011185">
    <property type="component" value="Unassembled WGS sequence"/>
</dbReference>
<proteinExistence type="predicted"/>
<keyword evidence="2" id="KW-1133">Transmembrane helix</keyword>
<keyword evidence="2" id="KW-0472">Membrane</keyword>
<dbReference type="InParanoid" id="L7JY04"/>
<evidence type="ECO:0000313" key="4">
    <source>
        <dbReference type="Proteomes" id="UP000011185"/>
    </source>
</evidence>
<reference evidence="3 4" key="1">
    <citation type="journal article" date="2012" name="PLoS Pathog.">
        <title>The genome of the obligate intracellular parasite Trachipleistophora hominis: new insights into microsporidian genome dynamics and reductive evolution.</title>
        <authorList>
            <person name="Heinz E."/>
            <person name="Williams T.A."/>
            <person name="Nakjang S."/>
            <person name="Noel C.J."/>
            <person name="Swan D.C."/>
            <person name="Goldberg A.V."/>
            <person name="Harris S.R."/>
            <person name="Weinmaier T."/>
            <person name="Markert S."/>
            <person name="Becher D."/>
            <person name="Bernhardt J."/>
            <person name="Dagan T."/>
            <person name="Hacker C."/>
            <person name="Lucocq J.M."/>
            <person name="Schweder T."/>
            <person name="Rattei T."/>
            <person name="Hall N."/>
            <person name="Hirt R.P."/>
            <person name="Embley T.M."/>
        </authorList>
    </citation>
    <scope>NUCLEOTIDE SEQUENCE [LARGE SCALE GENOMIC DNA]</scope>
</reference>
<feature type="region of interest" description="Disordered" evidence="1">
    <location>
        <begin position="196"/>
        <end position="215"/>
    </location>
</feature>